<dbReference type="InParanoid" id="K2T0S1"/>
<reference evidence="1 2" key="1">
    <citation type="journal article" date="2012" name="BMC Genomics">
        <title>Tools to kill: Genome of one of the most destructive plant pathogenic fungi Macrophomina phaseolina.</title>
        <authorList>
            <person name="Islam M.S."/>
            <person name="Haque M.S."/>
            <person name="Islam M.M."/>
            <person name="Emdad E.M."/>
            <person name="Halim A."/>
            <person name="Hossen Q.M.M."/>
            <person name="Hossain M.Z."/>
            <person name="Ahmed B."/>
            <person name="Rahim S."/>
            <person name="Rahman M.S."/>
            <person name="Alam M.M."/>
            <person name="Hou S."/>
            <person name="Wan X."/>
            <person name="Saito J.A."/>
            <person name="Alam M."/>
        </authorList>
    </citation>
    <scope>NUCLEOTIDE SEQUENCE [LARGE SCALE GENOMIC DNA]</scope>
    <source>
        <strain evidence="1 2">MS6</strain>
    </source>
</reference>
<dbReference type="EMBL" id="AHHD01000008">
    <property type="protein sequence ID" value="EKG22490.1"/>
    <property type="molecule type" value="Genomic_DNA"/>
</dbReference>
<accession>K2T0S1</accession>
<sequence>MLSKATEVVCTLRARLSFTTHFTSSTLLTPFPGLGNNWGVKTSNTSLIQKSCPMDMALHHELKDKRVDGGQGVDSPVAPFPAFYSHSASHLPSVSRWQDLPGELRNKIYGYALTQDNVIRPCIRRQTILSGEWSLCHHSMEKEVITMVPSLLLANKQINREGTPILYRTNTFHLMSDSTFTVFLCQLRPATLQFVERIGIEDNFGTYFWHHAFEMSTVADYPQGSLMKRALHVTAIRNVVMRYSMRESMPCLFEWLIWFEHGSYERRVVITKLLRNGVSSGEQLETMKEEFLAEVAEKL</sequence>
<proteinExistence type="predicted"/>
<protein>
    <submittedName>
        <fullName evidence="1">Uncharacterized protein</fullName>
    </submittedName>
</protein>
<evidence type="ECO:0000313" key="1">
    <source>
        <dbReference type="EMBL" id="EKG22490.1"/>
    </source>
</evidence>
<name>K2T0S1_MACPH</name>
<dbReference type="OrthoDB" id="5413827at2759"/>
<dbReference type="PANTHER" id="PTHR38790">
    <property type="entry name" value="2EXR DOMAIN-CONTAINING PROTEIN-RELATED"/>
    <property type="match status" value="1"/>
</dbReference>
<dbReference type="VEuPathDB" id="FungiDB:MPH_00225"/>
<dbReference type="Proteomes" id="UP000007129">
    <property type="component" value="Unassembled WGS sequence"/>
</dbReference>
<dbReference type="AlphaFoldDB" id="K2T0S1"/>
<dbReference type="PANTHER" id="PTHR38790:SF4">
    <property type="entry name" value="2EXR DOMAIN-CONTAINING PROTEIN"/>
    <property type="match status" value="1"/>
</dbReference>
<dbReference type="HOGENOM" id="CLU_930885_0_0_1"/>
<evidence type="ECO:0000313" key="2">
    <source>
        <dbReference type="Proteomes" id="UP000007129"/>
    </source>
</evidence>
<comment type="caution">
    <text evidence="1">The sequence shown here is derived from an EMBL/GenBank/DDBJ whole genome shotgun (WGS) entry which is preliminary data.</text>
</comment>
<organism evidence="1 2">
    <name type="scientific">Macrophomina phaseolina (strain MS6)</name>
    <name type="common">Charcoal rot fungus</name>
    <dbReference type="NCBI Taxonomy" id="1126212"/>
    <lineage>
        <taxon>Eukaryota</taxon>
        <taxon>Fungi</taxon>
        <taxon>Dikarya</taxon>
        <taxon>Ascomycota</taxon>
        <taxon>Pezizomycotina</taxon>
        <taxon>Dothideomycetes</taxon>
        <taxon>Dothideomycetes incertae sedis</taxon>
        <taxon>Botryosphaeriales</taxon>
        <taxon>Botryosphaeriaceae</taxon>
        <taxon>Macrophomina</taxon>
    </lineage>
</organism>
<gene>
    <name evidence="1" type="ORF">MPH_00225</name>
</gene>